<sequence>MKQICNFVEEDVNAGYFVMSNVSRRHICLSYPQDRKALKLDAQKRKRATSSARTAAW</sequence>
<dbReference type="AlphaFoldDB" id="A0A976BKF9"/>
<reference evidence="1 2" key="1">
    <citation type="submission" date="2018-01" db="EMBL/GenBank/DDBJ databases">
        <authorList>
            <person name="Clerissi C."/>
        </authorList>
    </citation>
    <scope>NUCLEOTIDE SEQUENCE [LARGE SCALE GENOMIC DNA]</scope>
    <source>
        <strain evidence="1">Cupriavidus oxalaticus LMG 2235</strain>
        <plasmid evidence="2">co2235_mp</plasmid>
    </source>
</reference>
<proteinExistence type="predicted"/>
<accession>A0A976BKF9</accession>
<evidence type="ECO:0000313" key="2">
    <source>
        <dbReference type="Proteomes" id="UP000256862"/>
    </source>
</evidence>
<protein>
    <submittedName>
        <fullName evidence="1">Uncharacterized protein</fullName>
    </submittedName>
</protein>
<evidence type="ECO:0000313" key="1">
    <source>
        <dbReference type="EMBL" id="SPC24669.1"/>
    </source>
</evidence>
<dbReference type="Proteomes" id="UP000256862">
    <property type="component" value="Plasmid CO2235_mp"/>
</dbReference>
<gene>
    <name evidence="1" type="ORF">CO2235_MP80510</name>
</gene>
<dbReference type="EMBL" id="OGUS01000143">
    <property type="protein sequence ID" value="SPC24669.1"/>
    <property type="molecule type" value="Genomic_DNA"/>
</dbReference>
<name>A0A976BKF9_9BURK</name>
<comment type="caution">
    <text evidence="1">The sequence shown here is derived from an EMBL/GenBank/DDBJ whole genome shotgun (WGS) entry which is preliminary data.</text>
</comment>
<organism evidence="1 2">
    <name type="scientific">Cupriavidus oxalaticus</name>
    <dbReference type="NCBI Taxonomy" id="96344"/>
    <lineage>
        <taxon>Bacteria</taxon>
        <taxon>Pseudomonadati</taxon>
        <taxon>Pseudomonadota</taxon>
        <taxon>Betaproteobacteria</taxon>
        <taxon>Burkholderiales</taxon>
        <taxon>Burkholderiaceae</taxon>
        <taxon>Cupriavidus</taxon>
    </lineage>
</organism>
<geneLocation type="plasmid" evidence="2">
    <name>co2235_mp</name>
</geneLocation>